<name>A2FCK3_TRIV3</name>
<proteinExistence type="predicted"/>
<dbReference type="Gene3D" id="1.10.10.60">
    <property type="entry name" value="Homeodomain-like"/>
    <property type="match status" value="2"/>
</dbReference>
<dbReference type="SMR" id="A2FCK3"/>
<dbReference type="VEuPathDB" id="TrichDB:TVAG_498980"/>
<dbReference type="PANTHER" id="PTHR45614:SF241">
    <property type="entry name" value="MYB-LIKE DNA-BINDING PROTEIN"/>
    <property type="match status" value="1"/>
</dbReference>
<dbReference type="Pfam" id="PF13921">
    <property type="entry name" value="Myb_DNA-bind_6"/>
    <property type="match status" value="1"/>
</dbReference>
<evidence type="ECO:0000313" key="3">
    <source>
        <dbReference type="EMBL" id="EAX97362.1"/>
    </source>
</evidence>
<reference evidence="3" key="2">
    <citation type="journal article" date="2007" name="Science">
        <title>Draft genome sequence of the sexually transmitted pathogen Trichomonas vaginalis.</title>
        <authorList>
            <person name="Carlton J.M."/>
            <person name="Hirt R.P."/>
            <person name="Silva J.C."/>
            <person name="Delcher A.L."/>
            <person name="Schatz M."/>
            <person name="Zhao Q."/>
            <person name="Wortman J.R."/>
            <person name="Bidwell S.L."/>
            <person name="Alsmark U.C.M."/>
            <person name="Besteiro S."/>
            <person name="Sicheritz-Ponten T."/>
            <person name="Noel C.J."/>
            <person name="Dacks J.B."/>
            <person name="Foster P.G."/>
            <person name="Simillion C."/>
            <person name="Van de Peer Y."/>
            <person name="Miranda-Saavedra D."/>
            <person name="Barton G.J."/>
            <person name="Westrop G.D."/>
            <person name="Mueller S."/>
            <person name="Dessi D."/>
            <person name="Fiori P.L."/>
            <person name="Ren Q."/>
            <person name="Paulsen I."/>
            <person name="Zhang H."/>
            <person name="Bastida-Corcuera F.D."/>
            <person name="Simoes-Barbosa A."/>
            <person name="Brown M.T."/>
            <person name="Hayes R.D."/>
            <person name="Mukherjee M."/>
            <person name="Okumura C.Y."/>
            <person name="Schneider R."/>
            <person name="Smith A.J."/>
            <person name="Vanacova S."/>
            <person name="Villalvazo M."/>
            <person name="Haas B.J."/>
            <person name="Pertea M."/>
            <person name="Feldblyum T.V."/>
            <person name="Utterback T.R."/>
            <person name="Shu C.L."/>
            <person name="Osoegawa K."/>
            <person name="de Jong P.J."/>
            <person name="Hrdy I."/>
            <person name="Horvathova L."/>
            <person name="Zubacova Z."/>
            <person name="Dolezal P."/>
            <person name="Malik S.B."/>
            <person name="Logsdon J.M. Jr."/>
            <person name="Henze K."/>
            <person name="Gupta A."/>
            <person name="Wang C.C."/>
            <person name="Dunne R.L."/>
            <person name="Upcroft J.A."/>
            <person name="Upcroft P."/>
            <person name="White O."/>
            <person name="Salzberg S.L."/>
            <person name="Tang P."/>
            <person name="Chiu C.-H."/>
            <person name="Lee Y.-S."/>
            <person name="Embley T.M."/>
            <person name="Coombs G.H."/>
            <person name="Mottram J.C."/>
            <person name="Tachezy J."/>
            <person name="Fraser-Liggett C.M."/>
            <person name="Johnson P.J."/>
        </authorList>
    </citation>
    <scope>NUCLEOTIDE SEQUENCE [LARGE SCALE GENOMIC DNA]</scope>
    <source>
        <strain evidence="3">G3</strain>
    </source>
</reference>
<gene>
    <name evidence="3" type="ORF">TVAG_498980</name>
</gene>
<reference evidence="3" key="1">
    <citation type="submission" date="2006-10" db="EMBL/GenBank/DDBJ databases">
        <authorList>
            <person name="Amadeo P."/>
            <person name="Zhao Q."/>
            <person name="Wortman J."/>
            <person name="Fraser-Liggett C."/>
            <person name="Carlton J."/>
        </authorList>
    </citation>
    <scope>NUCLEOTIDE SEQUENCE</scope>
    <source>
        <strain evidence="3">G3</strain>
    </source>
</reference>
<dbReference type="SMART" id="SM00717">
    <property type="entry name" value="SANT"/>
    <property type="match status" value="2"/>
</dbReference>
<dbReference type="AlphaFoldDB" id="A2FCK3"/>
<feature type="domain" description="HTH myb-type" evidence="2">
    <location>
        <begin position="42"/>
        <end position="93"/>
    </location>
</feature>
<protein>
    <submittedName>
        <fullName evidence="3">Myb-like DNA-binding domain containing protein</fullName>
    </submittedName>
</protein>
<dbReference type="GO" id="GO:0006355">
    <property type="term" value="P:regulation of DNA-templated transcription"/>
    <property type="evidence" value="ECO:0000318"/>
    <property type="project" value="GO_Central"/>
</dbReference>
<dbReference type="PANTHER" id="PTHR45614">
    <property type="entry name" value="MYB PROTEIN-RELATED"/>
    <property type="match status" value="1"/>
</dbReference>
<dbReference type="OrthoDB" id="2143914at2759"/>
<dbReference type="InParanoid" id="A2FCK3"/>
<dbReference type="Proteomes" id="UP000001542">
    <property type="component" value="Unassembled WGS sequence"/>
</dbReference>
<dbReference type="InterPro" id="IPR009057">
    <property type="entry name" value="Homeodomain-like_sf"/>
</dbReference>
<evidence type="ECO:0000313" key="4">
    <source>
        <dbReference type="Proteomes" id="UP000001542"/>
    </source>
</evidence>
<dbReference type="EMBL" id="DS113718">
    <property type="protein sequence ID" value="EAX97362.1"/>
    <property type="molecule type" value="Genomic_DNA"/>
</dbReference>
<dbReference type="eggNOG" id="KOG0048">
    <property type="taxonomic scope" value="Eukaryota"/>
</dbReference>
<dbReference type="InterPro" id="IPR017930">
    <property type="entry name" value="Myb_dom"/>
</dbReference>
<keyword evidence="3" id="KW-0238">DNA-binding</keyword>
<organism evidence="3 4">
    <name type="scientific">Trichomonas vaginalis (strain ATCC PRA-98 / G3)</name>
    <dbReference type="NCBI Taxonomy" id="412133"/>
    <lineage>
        <taxon>Eukaryota</taxon>
        <taxon>Metamonada</taxon>
        <taxon>Parabasalia</taxon>
        <taxon>Trichomonadida</taxon>
        <taxon>Trichomonadidae</taxon>
        <taxon>Trichomonas</taxon>
    </lineage>
</organism>
<sequence length="173" mass="20204">MTRIPSIFELQLPSNTISLFNGINSHQPVSIKAPEEKSYNLKGLWSPKEDENLKKAISTKRGPISWDEIAKFVPGRSPKQCRERWTYRLCPNVNKAPFERWEDEFIIIEREKIGNRWTEIAAKLPGRTSCAIKNRWYTVLKNRISNGYFSTFNYLQPQNINQTCAPQTTQYHI</sequence>
<accession>A2FCK3</accession>
<evidence type="ECO:0000259" key="1">
    <source>
        <dbReference type="PROSITE" id="PS50090"/>
    </source>
</evidence>
<dbReference type="VEuPathDB" id="TrichDB:TVAGG3_0801300"/>
<dbReference type="CDD" id="cd00167">
    <property type="entry name" value="SANT"/>
    <property type="match status" value="2"/>
</dbReference>
<feature type="domain" description="Myb-like" evidence="1">
    <location>
        <begin position="90"/>
        <end position="140"/>
    </location>
</feature>
<dbReference type="InterPro" id="IPR050560">
    <property type="entry name" value="MYB_TF"/>
</dbReference>
<dbReference type="GO" id="GO:0000981">
    <property type="term" value="F:DNA-binding transcription factor activity, RNA polymerase II-specific"/>
    <property type="evidence" value="ECO:0000318"/>
    <property type="project" value="GO_Central"/>
</dbReference>
<dbReference type="RefSeq" id="XP_001310292.1">
    <property type="nucleotide sequence ID" value="XM_001310291.1"/>
</dbReference>
<keyword evidence="4" id="KW-1185">Reference proteome</keyword>
<feature type="domain" description="HTH myb-type" evidence="2">
    <location>
        <begin position="94"/>
        <end position="144"/>
    </location>
</feature>
<dbReference type="STRING" id="5722.A2FCK3"/>
<feature type="domain" description="Myb-like" evidence="1">
    <location>
        <begin position="42"/>
        <end position="89"/>
    </location>
</feature>
<dbReference type="SUPFAM" id="SSF46689">
    <property type="entry name" value="Homeodomain-like"/>
    <property type="match status" value="1"/>
</dbReference>
<dbReference type="PROSITE" id="PS50090">
    <property type="entry name" value="MYB_LIKE"/>
    <property type="match status" value="2"/>
</dbReference>
<evidence type="ECO:0000259" key="2">
    <source>
        <dbReference type="PROSITE" id="PS51294"/>
    </source>
</evidence>
<dbReference type="PROSITE" id="PS51294">
    <property type="entry name" value="HTH_MYB"/>
    <property type="match status" value="2"/>
</dbReference>
<dbReference type="KEGG" id="tva:4755143"/>
<dbReference type="InterPro" id="IPR001005">
    <property type="entry name" value="SANT/Myb"/>
</dbReference>
<dbReference type="GO" id="GO:0005634">
    <property type="term" value="C:nucleus"/>
    <property type="evidence" value="ECO:0000318"/>
    <property type="project" value="GO_Central"/>
</dbReference>
<dbReference type="GO" id="GO:0000978">
    <property type="term" value="F:RNA polymerase II cis-regulatory region sequence-specific DNA binding"/>
    <property type="evidence" value="ECO:0000318"/>
    <property type="project" value="GO_Central"/>
</dbReference>